<reference evidence="1" key="1">
    <citation type="submission" date="2006-10" db="EMBL/GenBank/DDBJ databases">
        <authorList>
            <person name="Amadeo P."/>
            <person name="Zhao Q."/>
            <person name="Wortman J."/>
            <person name="Fraser-Liggett C."/>
            <person name="Carlton J."/>
        </authorList>
    </citation>
    <scope>NUCLEOTIDE SEQUENCE</scope>
    <source>
        <strain evidence="1">G3</strain>
    </source>
</reference>
<reference evidence="1" key="2">
    <citation type="journal article" date="2007" name="Science">
        <title>Draft genome sequence of the sexually transmitted pathogen Trichomonas vaginalis.</title>
        <authorList>
            <person name="Carlton J.M."/>
            <person name="Hirt R.P."/>
            <person name="Silva J.C."/>
            <person name="Delcher A.L."/>
            <person name="Schatz M."/>
            <person name="Zhao Q."/>
            <person name="Wortman J.R."/>
            <person name="Bidwell S.L."/>
            <person name="Alsmark U.C.M."/>
            <person name="Besteiro S."/>
            <person name="Sicheritz-Ponten T."/>
            <person name="Noel C.J."/>
            <person name="Dacks J.B."/>
            <person name="Foster P.G."/>
            <person name="Simillion C."/>
            <person name="Van de Peer Y."/>
            <person name="Miranda-Saavedra D."/>
            <person name="Barton G.J."/>
            <person name="Westrop G.D."/>
            <person name="Mueller S."/>
            <person name="Dessi D."/>
            <person name="Fiori P.L."/>
            <person name="Ren Q."/>
            <person name="Paulsen I."/>
            <person name="Zhang H."/>
            <person name="Bastida-Corcuera F.D."/>
            <person name="Simoes-Barbosa A."/>
            <person name="Brown M.T."/>
            <person name="Hayes R.D."/>
            <person name="Mukherjee M."/>
            <person name="Okumura C.Y."/>
            <person name="Schneider R."/>
            <person name="Smith A.J."/>
            <person name="Vanacova S."/>
            <person name="Villalvazo M."/>
            <person name="Haas B.J."/>
            <person name="Pertea M."/>
            <person name="Feldblyum T.V."/>
            <person name="Utterback T.R."/>
            <person name="Shu C.L."/>
            <person name="Osoegawa K."/>
            <person name="de Jong P.J."/>
            <person name="Hrdy I."/>
            <person name="Horvathova L."/>
            <person name="Zubacova Z."/>
            <person name="Dolezal P."/>
            <person name="Malik S.B."/>
            <person name="Logsdon J.M. Jr."/>
            <person name="Henze K."/>
            <person name="Gupta A."/>
            <person name="Wang C.C."/>
            <person name="Dunne R.L."/>
            <person name="Upcroft J.A."/>
            <person name="Upcroft P."/>
            <person name="White O."/>
            <person name="Salzberg S.L."/>
            <person name="Tang P."/>
            <person name="Chiu C.-H."/>
            <person name="Lee Y.-S."/>
            <person name="Embley T.M."/>
            <person name="Coombs G.H."/>
            <person name="Mottram J.C."/>
            <person name="Tachezy J."/>
            <person name="Fraser-Liggett C.M."/>
            <person name="Johnson P.J."/>
        </authorList>
    </citation>
    <scope>NUCLEOTIDE SEQUENCE [LARGE SCALE GENOMIC DNA]</scope>
    <source>
        <strain evidence="1">G3</strain>
    </source>
</reference>
<name>A2G7R2_TRIV3</name>
<keyword evidence="2" id="KW-1185">Reference proteome</keyword>
<sequence>MEMRNYLPGFPWEQQRNVILTPEDVKIKEDYMKLPDYERKVKLLKEVQSYSRVLNSLEENATLPLENKINVKVIAKTPDESKVETKSPLLETVISIASFFNEKYTYQTILEEIHHCCGDVVAAINKLSTSGYTPCHYNVLDFTNLQGPKDQIKKYISGEMN</sequence>
<dbReference type="SMR" id="A2G7R2"/>
<dbReference type="VEuPathDB" id="TrichDB:TVAG_100320"/>
<dbReference type="RefSeq" id="XP_001299740.1">
    <property type="nucleotide sequence ID" value="XM_001299739.1"/>
</dbReference>
<organism evidence="1 2">
    <name type="scientific">Trichomonas vaginalis (strain ATCC PRA-98 / G3)</name>
    <dbReference type="NCBI Taxonomy" id="412133"/>
    <lineage>
        <taxon>Eukaryota</taxon>
        <taxon>Metamonada</taxon>
        <taxon>Parabasalia</taxon>
        <taxon>Trichomonadida</taxon>
        <taxon>Trichomonadidae</taxon>
        <taxon>Trichomonas</taxon>
    </lineage>
</organism>
<dbReference type="VEuPathDB" id="TrichDB:TVAGG3_0497420"/>
<dbReference type="KEGG" id="tva:4744458"/>
<dbReference type="Proteomes" id="UP000001542">
    <property type="component" value="Unassembled WGS sequence"/>
</dbReference>
<evidence type="ECO:0000313" key="1">
    <source>
        <dbReference type="EMBL" id="EAX86810.1"/>
    </source>
</evidence>
<accession>A2G7R2</accession>
<dbReference type="InParanoid" id="A2G7R2"/>
<dbReference type="EMBL" id="DS114567">
    <property type="protein sequence ID" value="EAX86810.1"/>
    <property type="molecule type" value="Genomic_DNA"/>
</dbReference>
<dbReference type="AlphaFoldDB" id="A2G7R2"/>
<evidence type="ECO:0000313" key="2">
    <source>
        <dbReference type="Proteomes" id="UP000001542"/>
    </source>
</evidence>
<proteinExistence type="predicted"/>
<protein>
    <submittedName>
        <fullName evidence="1">Uncharacterized protein</fullName>
    </submittedName>
</protein>
<gene>
    <name evidence="1" type="ORF">TVAG_100320</name>
</gene>